<dbReference type="Proteomes" id="UP000799438">
    <property type="component" value="Unassembled WGS sequence"/>
</dbReference>
<reference evidence="2" key="1">
    <citation type="journal article" date="2020" name="Stud. Mycol.">
        <title>101 Dothideomycetes genomes: a test case for predicting lifestyles and emergence of pathogens.</title>
        <authorList>
            <person name="Haridas S."/>
            <person name="Albert R."/>
            <person name="Binder M."/>
            <person name="Bloem J."/>
            <person name="Labutti K."/>
            <person name="Salamov A."/>
            <person name="Andreopoulos B."/>
            <person name="Baker S."/>
            <person name="Barry K."/>
            <person name="Bills G."/>
            <person name="Bluhm B."/>
            <person name="Cannon C."/>
            <person name="Castanera R."/>
            <person name="Culley D."/>
            <person name="Daum C."/>
            <person name="Ezra D."/>
            <person name="Gonzalez J."/>
            <person name="Henrissat B."/>
            <person name="Kuo A."/>
            <person name="Liang C."/>
            <person name="Lipzen A."/>
            <person name="Lutzoni F."/>
            <person name="Magnuson J."/>
            <person name="Mondo S."/>
            <person name="Nolan M."/>
            <person name="Ohm R."/>
            <person name="Pangilinan J."/>
            <person name="Park H.-J."/>
            <person name="Ramirez L."/>
            <person name="Alfaro M."/>
            <person name="Sun H."/>
            <person name="Tritt A."/>
            <person name="Yoshinaga Y."/>
            <person name="Zwiers L.-H."/>
            <person name="Turgeon B."/>
            <person name="Goodwin S."/>
            <person name="Spatafora J."/>
            <person name="Crous P."/>
            <person name="Grigoriev I."/>
        </authorList>
    </citation>
    <scope>NUCLEOTIDE SEQUENCE</scope>
    <source>
        <strain evidence="2">CBS 121167</strain>
    </source>
</reference>
<dbReference type="AlphaFoldDB" id="A0A6A6BI68"/>
<dbReference type="EMBL" id="ML995485">
    <property type="protein sequence ID" value="KAF2142251.1"/>
    <property type="molecule type" value="Genomic_DNA"/>
</dbReference>
<proteinExistence type="predicted"/>
<organism evidence="2 3">
    <name type="scientific">Aplosporella prunicola CBS 121167</name>
    <dbReference type="NCBI Taxonomy" id="1176127"/>
    <lineage>
        <taxon>Eukaryota</taxon>
        <taxon>Fungi</taxon>
        <taxon>Dikarya</taxon>
        <taxon>Ascomycota</taxon>
        <taxon>Pezizomycotina</taxon>
        <taxon>Dothideomycetes</taxon>
        <taxon>Dothideomycetes incertae sedis</taxon>
        <taxon>Botryosphaeriales</taxon>
        <taxon>Aplosporellaceae</taxon>
        <taxon>Aplosporella</taxon>
    </lineage>
</organism>
<sequence length="57" mass="6232">MTLPQTASLPASQPTHYAFNPQPPPPHLPTPKPSHTPSNISQPHAHGRVWIPLAWTP</sequence>
<keyword evidence="3" id="KW-1185">Reference proteome</keyword>
<protein>
    <submittedName>
        <fullName evidence="2">Uncharacterized protein</fullName>
    </submittedName>
</protein>
<feature type="compositionally biased region" description="Pro residues" evidence="1">
    <location>
        <begin position="21"/>
        <end position="34"/>
    </location>
</feature>
<evidence type="ECO:0000256" key="1">
    <source>
        <dbReference type="SAM" id="MobiDB-lite"/>
    </source>
</evidence>
<dbReference type="GeneID" id="54297975"/>
<evidence type="ECO:0000313" key="3">
    <source>
        <dbReference type="Proteomes" id="UP000799438"/>
    </source>
</evidence>
<evidence type="ECO:0000313" key="2">
    <source>
        <dbReference type="EMBL" id="KAF2142251.1"/>
    </source>
</evidence>
<feature type="compositionally biased region" description="Polar residues" evidence="1">
    <location>
        <begin position="1"/>
        <end position="15"/>
    </location>
</feature>
<name>A0A6A6BI68_9PEZI</name>
<gene>
    <name evidence="2" type="ORF">K452DRAFT_287472</name>
</gene>
<accession>A0A6A6BI68</accession>
<dbReference type="RefSeq" id="XP_033397963.1">
    <property type="nucleotide sequence ID" value="XM_033540479.1"/>
</dbReference>
<feature type="region of interest" description="Disordered" evidence="1">
    <location>
        <begin position="1"/>
        <end position="47"/>
    </location>
</feature>